<sequence length="63" mass="6809">MSDKTDDRRKLEEMTAAFLAKGGSVTKHPPGGSETIVYKYGRGRPARAKDQKPAEATKTEGEG</sequence>
<dbReference type="Proteomes" id="UP000501891">
    <property type="component" value="Chromosome"/>
</dbReference>
<dbReference type="AlphaFoldDB" id="A0A858R4N7"/>
<evidence type="ECO:0000313" key="3">
    <source>
        <dbReference type="Proteomes" id="UP000501891"/>
    </source>
</evidence>
<reference evidence="2" key="1">
    <citation type="submission" date="2020-04" db="EMBL/GenBank/DDBJ databases">
        <title>A desert anoxygenic phototrophic bacterium fixes CO2 using RubisCO under aerobic conditions.</title>
        <authorList>
            <person name="Tang K."/>
        </authorList>
    </citation>
    <scope>NUCLEOTIDE SEQUENCE [LARGE SCALE GENOMIC DNA]</scope>
    <source>
        <strain evidence="2">MIMtkB3</strain>
    </source>
</reference>
<name>A0A858R4N7_9PROT</name>
<organism evidence="2 3">
    <name type="scientific">Aerophototrophica crusticola</name>
    <dbReference type="NCBI Taxonomy" id="1709002"/>
    <lineage>
        <taxon>Bacteria</taxon>
        <taxon>Pseudomonadati</taxon>
        <taxon>Pseudomonadota</taxon>
        <taxon>Alphaproteobacteria</taxon>
        <taxon>Rhodospirillales</taxon>
        <taxon>Rhodospirillaceae</taxon>
        <taxon>Aerophototrophica</taxon>
    </lineage>
</organism>
<feature type="compositionally biased region" description="Basic and acidic residues" evidence="1">
    <location>
        <begin position="47"/>
        <end position="63"/>
    </location>
</feature>
<evidence type="ECO:0000256" key="1">
    <source>
        <dbReference type="SAM" id="MobiDB-lite"/>
    </source>
</evidence>
<dbReference type="KEGG" id="acru:HHL28_02050"/>
<feature type="region of interest" description="Disordered" evidence="1">
    <location>
        <begin position="40"/>
        <end position="63"/>
    </location>
</feature>
<gene>
    <name evidence="2" type="ORF">HHL28_02050</name>
</gene>
<proteinExistence type="predicted"/>
<dbReference type="EMBL" id="CP051775">
    <property type="protein sequence ID" value="QJE72046.1"/>
    <property type="molecule type" value="Genomic_DNA"/>
</dbReference>
<protein>
    <submittedName>
        <fullName evidence="2">Uncharacterized protein</fullName>
    </submittedName>
</protein>
<evidence type="ECO:0000313" key="2">
    <source>
        <dbReference type="EMBL" id="QJE72046.1"/>
    </source>
</evidence>
<accession>A0A858R4N7</accession>
<keyword evidence="3" id="KW-1185">Reference proteome</keyword>